<feature type="transmembrane region" description="Helical" evidence="5">
    <location>
        <begin position="36"/>
        <end position="58"/>
    </location>
</feature>
<dbReference type="PANTHER" id="PTHR43341:SF39">
    <property type="entry name" value="AMINO ACID TRANSPORTER (EUROFUNG)-RELATED"/>
    <property type="match status" value="1"/>
</dbReference>
<feature type="domain" description="Amino acid permease/ SLC12A" evidence="6">
    <location>
        <begin position="33"/>
        <end position="186"/>
    </location>
</feature>
<keyword evidence="3 5" id="KW-1133">Transmembrane helix</keyword>
<feature type="transmembrane region" description="Helical" evidence="5">
    <location>
        <begin position="336"/>
        <end position="354"/>
    </location>
</feature>
<proteinExistence type="predicted"/>
<evidence type="ECO:0000256" key="3">
    <source>
        <dbReference type="ARBA" id="ARBA00022989"/>
    </source>
</evidence>
<comment type="subcellular location">
    <subcellularLocation>
        <location evidence="1">Membrane</location>
        <topology evidence="1">Multi-pass membrane protein</topology>
    </subcellularLocation>
</comment>
<feature type="transmembrane region" description="Helical" evidence="5">
    <location>
        <begin position="237"/>
        <end position="258"/>
    </location>
</feature>
<reference evidence="7 8" key="1">
    <citation type="submission" date="2020-03" db="EMBL/GenBank/DDBJ databases">
        <title>Draft Genome Sequence of Cudoniella acicularis.</title>
        <authorList>
            <person name="Buettner E."/>
            <person name="Kellner H."/>
        </authorList>
    </citation>
    <scope>NUCLEOTIDE SEQUENCE [LARGE SCALE GENOMIC DNA]</scope>
    <source>
        <strain evidence="7 8">DSM 108380</strain>
    </source>
</reference>
<feature type="transmembrane region" description="Helical" evidence="5">
    <location>
        <begin position="129"/>
        <end position="151"/>
    </location>
</feature>
<feature type="domain" description="Amino acid permease/ SLC12A" evidence="6">
    <location>
        <begin position="210"/>
        <end position="428"/>
    </location>
</feature>
<evidence type="ECO:0000256" key="2">
    <source>
        <dbReference type="ARBA" id="ARBA00022692"/>
    </source>
</evidence>
<name>A0A8H4RSP8_9HELO</name>
<keyword evidence="8" id="KW-1185">Reference proteome</keyword>
<dbReference type="EMBL" id="JAAMPI010000194">
    <property type="protein sequence ID" value="KAF4634300.1"/>
    <property type="molecule type" value="Genomic_DNA"/>
</dbReference>
<comment type="caution">
    <text evidence="7">The sequence shown here is derived from an EMBL/GenBank/DDBJ whole genome shotgun (WGS) entry which is preliminary data.</text>
</comment>
<dbReference type="Proteomes" id="UP000566819">
    <property type="component" value="Unassembled WGS sequence"/>
</dbReference>
<dbReference type="GO" id="GO:0015171">
    <property type="term" value="F:amino acid transmembrane transporter activity"/>
    <property type="evidence" value="ECO:0007669"/>
    <property type="project" value="TreeGrafter"/>
</dbReference>
<feature type="transmembrane region" description="Helical" evidence="5">
    <location>
        <begin position="405"/>
        <end position="423"/>
    </location>
</feature>
<dbReference type="OrthoDB" id="3900342at2759"/>
<keyword evidence="2 5" id="KW-0812">Transmembrane</keyword>
<dbReference type="Pfam" id="PF00324">
    <property type="entry name" value="AA_permease"/>
    <property type="match status" value="2"/>
</dbReference>
<sequence length="493" mass="54147">MKEDGVVMQRSDVEAGSNEQFREELKRDLGARHINMIAISGIIGTGLFLSSGSTIAMAGPAGAWLAYIFTDFVTAGISVSCQKLSRIGLTFYKYTTGEITAFMPVTGGFVRHATAFIEPALGASTGWNFWYTMVISVPTELSAAATIVQFWDSTTNPAVWITVFLVVIVFLNFCGVRMYEESEIWVEDPTMSELVSAIGVLEGPLTNTFYGNIQVVALSGTETSNPRKIIPDAIKKTFYRAFFFYVLSILIVGIIVPYDSKAPSKSTGTAASSPFVIAFQAAGIKVLHSIINAVVCTSAISSGSACISLASRTLYGLSADGHAPKIFMRCNRFGTPWYAAALSVLPSPLVYMIVNTQASIIFGWFANIITIAGLIGWVVIGITCLRFYYGLKRQVLPYKSPLQPYVAYAIILIIFLIIFFSGMTSNLDPGVDLSPKIKLLYVFFKLYLKSKVVQLGQIDFSTELESVRVWKEAEGNGIFEEKKRLAKLWYKIF</sequence>
<dbReference type="Gene3D" id="1.20.1740.10">
    <property type="entry name" value="Amino acid/polyamine transporter I"/>
    <property type="match status" value="1"/>
</dbReference>
<evidence type="ECO:0000313" key="7">
    <source>
        <dbReference type="EMBL" id="KAF4634300.1"/>
    </source>
</evidence>
<evidence type="ECO:0000256" key="5">
    <source>
        <dbReference type="SAM" id="Phobius"/>
    </source>
</evidence>
<evidence type="ECO:0000256" key="4">
    <source>
        <dbReference type="ARBA" id="ARBA00023136"/>
    </source>
</evidence>
<organism evidence="7 8">
    <name type="scientific">Cudoniella acicularis</name>
    <dbReference type="NCBI Taxonomy" id="354080"/>
    <lineage>
        <taxon>Eukaryota</taxon>
        <taxon>Fungi</taxon>
        <taxon>Dikarya</taxon>
        <taxon>Ascomycota</taxon>
        <taxon>Pezizomycotina</taxon>
        <taxon>Leotiomycetes</taxon>
        <taxon>Helotiales</taxon>
        <taxon>Tricladiaceae</taxon>
        <taxon>Cudoniella</taxon>
    </lineage>
</organism>
<keyword evidence="4 5" id="KW-0472">Membrane</keyword>
<feature type="transmembrane region" description="Helical" evidence="5">
    <location>
        <begin position="360"/>
        <end position="385"/>
    </location>
</feature>
<gene>
    <name evidence="7" type="ORF">G7Y89_g3808</name>
</gene>
<feature type="transmembrane region" description="Helical" evidence="5">
    <location>
        <begin position="157"/>
        <end position="176"/>
    </location>
</feature>
<accession>A0A8H4RSP8</accession>
<dbReference type="PANTHER" id="PTHR43341">
    <property type="entry name" value="AMINO ACID PERMEASE"/>
    <property type="match status" value="1"/>
</dbReference>
<evidence type="ECO:0000256" key="1">
    <source>
        <dbReference type="ARBA" id="ARBA00004141"/>
    </source>
</evidence>
<feature type="transmembrane region" description="Helical" evidence="5">
    <location>
        <begin position="64"/>
        <end position="81"/>
    </location>
</feature>
<protein>
    <recommendedName>
        <fullName evidence="6">Amino acid permease/ SLC12A domain-containing protein</fullName>
    </recommendedName>
</protein>
<evidence type="ECO:0000259" key="6">
    <source>
        <dbReference type="Pfam" id="PF00324"/>
    </source>
</evidence>
<dbReference type="PIRSF" id="PIRSF006060">
    <property type="entry name" value="AA_transporter"/>
    <property type="match status" value="1"/>
</dbReference>
<dbReference type="InterPro" id="IPR004841">
    <property type="entry name" value="AA-permease/SLC12A_dom"/>
</dbReference>
<dbReference type="InterPro" id="IPR050524">
    <property type="entry name" value="APC_YAT"/>
</dbReference>
<dbReference type="GO" id="GO:0016020">
    <property type="term" value="C:membrane"/>
    <property type="evidence" value="ECO:0007669"/>
    <property type="project" value="UniProtKB-SubCell"/>
</dbReference>
<dbReference type="AlphaFoldDB" id="A0A8H4RSP8"/>
<evidence type="ECO:0000313" key="8">
    <source>
        <dbReference type="Proteomes" id="UP000566819"/>
    </source>
</evidence>